<feature type="transmembrane region" description="Helical" evidence="6">
    <location>
        <begin position="124"/>
        <end position="142"/>
    </location>
</feature>
<dbReference type="NCBIfam" id="TIGR01297">
    <property type="entry name" value="CDF"/>
    <property type="match status" value="1"/>
</dbReference>
<feature type="transmembrane region" description="Helical" evidence="6">
    <location>
        <begin position="12"/>
        <end position="35"/>
    </location>
</feature>
<dbReference type="InterPro" id="IPR040177">
    <property type="entry name" value="SLC30A9"/>
</dbReference>
<keyword evidence="2" id="KW-0813">Transport</keyword>
<evidence type="ECO:0000256" key="5">
    <source>
        <dbReference type="ARBA" id="ARBA00023136"/>
    </source>
</evidence>
<keyword evidence="3 6" id="KW-0812">Transmembrane</keyword>
<gene>
    <name evidence="8" type="ORF">GCM10023322_21080</name>
</gene>
<proteinExistence type="predicted"/>
<dbReference type="Pfam" id="PF01545">
    <property type="entry name" value="Cation_efflux"/>
    <property type="match status" value="1"/>
</dbReference>
<reference evidence="9" key="1">
    <citation type="journal article" date="2019" name="Int. J. Syst. Evol. Microbiol.">
        <title>The Global Catalogue of Microorganisms (GCM) 10K type strain sequencing project: providing services to taxonomists for standard genome sequencing and annotation.</title>
        <authorList>
            <consortium name="The Broad Institute Genomics Platform"/>
            <consortium name="The Broad Institute Genome Sequencing Center for Infectious Disease"/>
            <person name="Wu L."/>
            <person name="Ma J."/>
        </authorList>
    </citation>
    <scope>NUCLEOTIDE SEQUENCE [LARGE SCALE GENOMIC DNA]</scope>
    <source>
        <strain evidence="9">JCM 18304</strain>
    </source>
</reference>
<dbReference type="InterPro" id="IPR027469">
    <property type="entry name" value="Cation_efflux_TMD_sf"/>
</dbReference>
<dbReference type="EMBL" id="BAABJQ010000005">
    <property type="protein sequence ID" value="GAA5182967.1"/>
    <property type="molecule type" value="Genomic_DNA"/>
</dbReference>
<dbReference type="RefSeq" id="WP_345628420.1">
    <property type="nucleotide sequence ID" value="NZ_BAABJQ010000005.1"/>
</dbReference>
<protein>
    <submittedName>
        <fullName evidence="8">Cation diffusion facilitator family transporter</fullName>
    </submittedName>
</protein>
<keyword evidence="9" id="KW-1185">Reference proteome</keyword>
<comment type="subcellular location">
    <subcellularLocation>
        <location evidence="1">Membrane</location>
        <topology evidence="1">Multi-pass membrane protein</topology>
    </subcellularLocation>
</comment>
<comment type="caution">
    <text evidence="8">The sequence shown here is derived from an EMBL/GenBank/DDBJ whole genome shotgun (WGS) entry which is preliminary data.</text>
</comment>
<evidence type="ECO:0000313" key="8">
    <source>
        <dbReference type="EMBL" id="GAA5182967.1"/>
    </source>
</evidence>
<evidence type="ECO:0000256" key="4">
    <source>
        <dbReference type="ARBA" id="ARBA00022989"/>
    </source>
</evidence>
<dbReference type="Proteomes" id="UP001501570">
    <property type="component" value="Unassembled WGS sequence"/>
</dbReference>
<feature type="transmembrane region" description="Helical" evidence="6">
    <location>
        <begin position="198"/>
        <end position="220"/>
    </location>
</feature>
<dbReference type="PANTHER" id="PTHR13414:SF9">
    <property type="entry name" value="PROTON-COUPLED ZINC ANTIPORTER SLC30A9, MITOCHONDRIAL"/>
    <property type="match status" value="1"/>
</dbReference>
<accession>A0ABP9RQA1</accession>
<keyword evidence="4 6" id="KW-1133">Transmembrane helix</keyword>
<evidence type="ECO:0000256" key="6">
    <source>
        <dbReference type="SAM" id="Phobius"/>
    </source>
</evidence>
<dbReference type="InterPro" id="IPR058533">
    <property type="entry name" value="Cation_efflux_TM"/>
</dbReference>
<dbReference type="PANTHER" id="PTHR13414">
    <property type="entry name" value="HUEL-CATION TRANSPORTER"/>
    <property type="match status" value="1"/>
</dbReference>
<organism evidence="8 9">
    <name type="scientific">Rugosimonospora acidiphila</name>
    <dbReference type="NCBI Taxonomy" id="556531"/>
    <lineage>
        <taxon>Bacteria</taxon>
        <taxon>Bacillati</taxon>
        <taxon>Actinomycetota</taxon>
        <taxon>Actinomycetes</taxon>
        <taxon>Micromonosporales</taxon>
        <taxon>Micromonosporaceae</taxon>
        <taxon>Rugosimonospora</taxon>
    </lineage>
</organism>
<feature type="transmembrane region" description="Helical" evidence="6">
    <location>
        <begin position="84"/>
        <end position="104"/>
    </location>
</feature>
<evidence type="ECO:0000313" key="9">
    <source>
        <dbReference type="Proteomes" id="UP001501570"/>
    </source>
</evidence>
<dbReference type="Gene3D" id="1.20.1510.10">
    <property type="entry name" value="Cation efflux protein transmembrane domain"/>
    <property type="match status" value="1"/>
</dbReference>
<evidence type="ECO:0000256" key="2">
    <source>
        <dbReference type="ARBA" id="ARBA00022448"/>
    </source>
</evidence>
<evidence type="ECO:0000256" key="1">
    <source>
        <dbReference type="ARBA" id="ARBA00004141"/>
    </source>
</evidence>
<dbReference type="InterPro" id="IPR036837">
    <property type="entry name" value="Cation_efflux_CTD_sf"/>
</dbReference>
<name>A0ABP9RQA1_9ACTN</name>
<feature type="domain" description="Cation efflux protein transmembrane" evidence="7">
    <location>
        <begin position="17"/>
        <end position="224"/>
    </location>
</feature>
<evidence type="ECO:0000256" key="3">
    <source>
        <dbReference type="ARBA" id="ARBA00022692"/>
    </source>
</evidence>
<dbReference type="InterPro" id="IPR002524">
    <property type="entry name" value="Cation_efflux"/>
</dbReference>
<feature type="transmembrane region" description="Helical" evidence="6">
    <location>
        <begin position="171"/>
        <end position="192"/>
    </location>
</feature>
<dbReference type="SUPFAM" id="SSF160240">
    <property type="entry name" value="Cation efflux protein cytoplasmic domain-like"/>
    <property type="match status" value="1"/>
</dbReference>
<dbReference type="SUPFAM" id="SSF161111">
    <property type="entry name" value="Cation efflux protein transmembrane domain-like"/>
    <property type="match status" value="1"/>
</dbReference>
<sequence>MTTASQNKSQDGSTVTVLLALAANLGIAILKALAGLLTGSAALLSEAAHSVGDTVTELLLLTALRRSRRPADRRHPFGYGKERFFWSLLAAIGILASGAAFSFYEGYRTLRGHGGEEGRAWVGYAVLGLSAVLEGISFSQGVRQLRAESARMGETWRAYLRNPRDPTVKSVVLEDSAALIGIVLAFAGLALHQATGSAVYDGTAALAIAALLVVVAYQLAQTSKGLLIGQQANVRLVRAIRIRLAEQPEVEKVVDILTMIVGSDNILLCARLDFQDSLSAAELERACVRIDASLRQEFTDLDEVFLEPVPRNDPELRARVLARYGDILERDVQRPAPG</sequence>
<evidence type="ECO:0000259" key="7">
    <source>
        <dbReference type="Pfam" id="PF01545"/>
    </source>
</evidence>
<keyword evidence="5 6" id="KW-0472">Membrane</keyword>